<feature type="compositionally biased region" description="Basic and acidic residues" evidence="7">
    <location>
        <begin position="735"/>
        <end position="744"/>
    </location>
</feature>
<dbReference type="GO" id="GO:0000027">
    <property type="term" value="P:ribosomal large subunit assembly"/>
    <property type="evidence" value="ECO:0007669"/>
    <property type="project" value="TreeGrafter"/>
</dbReference>
<dbReference type="InterPro" id="IPR008991">
    <property type="entry name" value="Translation_prot_SH3-like_sf"/>
</dbReference>
<comment type="similarity">
    <text evidence="1">Belongs to the eukaryotic ribosomal protein eL6 family.</text>
</comment>
<feature type="region of interest" description="Disordered" evidence="7">
    <location>
        <begin position="764"/>
        <end position="796"/>
    </location>
</feature>
<dbReference type="GO" id="GO:0022625">
    <property type="term" value="C:cytosolic large ribosomal subunit"/>
    <property type="evidence" value="ECO:0007669"/>
    <property type="project" value="TreeGrafter"/>
</dbReference>
<dbReference type="PANTHER" id="PTHR10715:SF0">
    <property type="entry name" value="LARGE RIBOSOMAL SUBUNIT PROTEIN EL6"/>
    <property type="match status" value="1"/>
</dbReference>
<comment type="subunit">
    <text evidence="6">Component of the large ribosomal subunit. May bind IPO9 with low affinity.</text>
</comment>
<feature type="compositionally biased region" description="Polar residues" evidence="7">
    <location>
        <begin position="721"/>
        <end position="734"/>
    </location>
</feature>
<accession>A0A4Z2D078</accession>
<evidence type="ECO:0000256" key="3">
    <source>
        <dbReference type="ARBA" id="ARBA00023274"/>
    </source>
</evidence>
<dbReference type="GO" id="GO:0003723">
    <property type="term" value="F:RNA binding"/>
    <property type="evidence" value="ECO:0007669"/>
    <property type="project" value="TreeGrafter"/>
</dbReference>
<keyword evidence="9" id="KW-1185">Reference proteome</keyword>
<feature type="compositionally biased region" description="Polar residues" evidence="7">
    <location>
        <begin position="782"/>
        <end position="791"/>
    </location>
</feature>
<sequence length="969" mass="111043">MQLHTNESFVRTEQTILIEQSSDIHLDVTNQTLNTPIDKQLENEINAPTQLSPDQSPHDKSYENVEVIQSIDTTIISNEELISVDDEKLTKQKLKDTDENHKNDNVSSMQIDEDHQYMPKSYEHFKSINTELNNLSDELTIPSHNQSSQYTQQFQLSTDSINSNASEIKCINKSKKKQKHSLDTVQHIDEVIITPDSNSMLNVISNSEHNELSSIITSNSDNYEIKLTDSIYNPEIVIQSEISTVQLTENNNDIKQLLTEPSIEKPSRRSRKKHKLTKTIQPSNYLLTSESTASISTDSEHSEPPNDSITLSSTSIEIPVKTDVSCNDSINFPIRQDEIFTTTPSFSSTSILTDSYQSSKRISPIDESNSNDNEPYYVHDYNIPEQIKEKAIDKSGDDVDSCCIVNDLSIETNIGTIYLDHDNLPEVNTLNNVETISLEPMNEDYFIQSIVQNQLNETNIPISDETFPEFSCNNLLSNILKEEEILSKEYTMKSESINSFNKQQLNESQFILPKDETNITEILQTSSIIPENDFLLTSECINTSMNNTFTHVQSSMKQEVLHELTTQLTSSNSELNNEHEKIDNKSLKQSKKKQKKSIHSLEETMQTMEYHTAITSTDNISMLTSTMVTSVVSQSPSLFSSSNMNVEQSTLPLINQANNKQSNKKKNKKVKSQSVVSESYSLKSMPTSSTSLLSISEVFNARRNRLKKSNKTSIFHRIDASSNDQLKDNQTSNEIIEKESQENTRKRRFPKSFITQVDPKYTRSNRLSAKRQKLNESKELHQSSINKNKSFNKQNRKQKIIKKWHLRSSLNEIGVILILLAGRHRGKRVVYLGRQKSTGLLLVTGPYCYNGCPLRRIHPDYVIATKTKIDLSNFTLPQRIHQKAYFTRSTYKKFNKHVTKHKSLQDLLEYDNTNKSMYQPNDEKRIDQIYIDNEIKKAIKLHNESKMLINYLKSLFSIGKYDRPHEMLF</sequence>
<evidence type="ECO:0000256" key="6">
    <source>
        <dbReference type="ARBA" id="ARBA00046388"/>
    </source>
</evidence>
<dbReference type="STRING" id="6182.A0A4Z2D078"/>
<dbReference type="Proteomes" id="UP000311919">
    <property type="component" value="Unassembled WGS sequence"/>
</dbReference>
<dbReference type="Pfam" id="PF01159">
    <property type="entry name" value="Ribosomal_L6e"/>
    <property type="match status" value="1"/>
</dbReference>
<feature type="region of interest" description="Disordered" evidence="7">
    <location>
        <begin position="656"/>
        <end position="681"/>
    </location>
</feature>
<feature type="region of interest" description="Disordered" evidence="7">
    <location>
        <begin position="721"/>
        <end position="750"/>
    </location>
</feature>
<proteinExistence type="inferred from homology"/>
<dbReference type="Gene3D" id="2.30.30.30">
    <property type="match status" value="1"/>
</dbReference>
<feature type="compositionally biased region" description="Polar residues" evidence="7">
    <location>
        <begin position="278"/>
        <end position="297"/>
    </location>
</feature>
<feature type="compositionally biased region" description="Basic and acidic residues" evidence="7">
    <location>
        <begin position="576"/>
        <end position="586"/>
    </location>
</feature>
<dbReference type="CDD" id="cd13156">
    <property type="entry name" value="KOW_RPL6"/>
    <property type="match status" value="1"/>
</dbReference>
<feature type="compositionally biased region" description="Basic residues" evidence="7">
    <location>
        <begin position="588"/>
        <end position="598"/>
    </location>
</feature>
<dbReference type="AlphaFoldDB" id="A0A4Z2D078"/>
<feature type="compositionally biased region" description="Basic residues" evidence="7">
    <location>
        <begin position="662"/>
        <end position="671"/>
    </location>
</feature>
<evidence type="ECO:0000256" key="5">
    <source>
        <dbReference type="ARBA" id="ARBA00035351"/>
    </source>
</evidence>
<keyword evidence="2 8" id="KW-0689">Ribosomal protein</keyword>
<dbReference type="PANTHER" id="PTHR10715">
    <property type="entry name" value="60S RIBOSOMAL PROTEIN L6"/>
    <property type="match status" value="1"/>
</dbReference>
<dbReference type="InterPro" id="IPR000915">
    <property type="entry name" value="60S_ribosomal_eL6"/>
</dbReference>
<organism evidence="8 9">
    <name type="scientific">Schistosoma japonicum</name>
    <name type="common">Blood fluke</name>
    <dbReference type="NCBI Taxonomy" id="6182"/>
    <lineage>
        <taxon>Eukaryota</taxon>
        <taxon>Metazoa</taxon>
        <taxon>Spiralia</taxon>
        <taxon>Lophotrochozoa</taxon>
        <taxon>Platyhelminthes</taxon>
        <taxon>Trematoda</taxon>
        <taxon>Digenea</taxon>
        <taxon>Strigeidida</taxon>
        <taxon>Schistosomatoidea</taxon>
        <taxon>Schistosomatidae</taxon>
        <taxon>Schistosoma</taxon>
    </lineage>
</organism>
<protein>
    <recommendedName>
        <fullName evidence="4">Large ribosomal subunit protein eL6</fullName>
    </recommendedName>
    <alternativeName>
        <fullName evidence="5">60S ribosomal protein L6</fullName>
    </alternativeName>
</protein>
<dbReference type="SUPFAM" id="SSF50104">
    <property type="entry name" value="Translation proteins SH3-like domain"/>
    <property type="match status" value="1"/>
</dbReference>
<dbReference type="InterPro" id="IPR014722">
    <property type="entry name" value="Rib_uL2_dom2"/>
</dbReference>
<evidence type="ECO:0000256" key="2">
    <source>
        <dbReference type="ARBA" id="ARBA00022980"/>
    </source>
</evidence>
<name>A0A4Z2D078_SCHJA</name>
<gene>
    <name evidence="8" type="ORF">EWB00_005878</name>
</gene>
<feature type="region of interest" description="Disordered" evidence="7">
    <location>
        <begin position="261"/>
        <end position="313"/>
    </location>
</feature>
<feature type="compositionally biased region" description="Low complexity" evidence="7">
    <location>
        <begin position="672"/>
        <end position="681"/>
    </location>
</feature>
<dbReference type="EMBL" id="SKCS01000383">
    <property type="protein sequence ID" value="TNN09912.1"/>
    <property type="molecule type" value="Genomic_DNA"/>
</dbReference>
<evidence type="ECO:0000256" key="4">
    <source>
        <dbReference type="ARBA" id="ARBA00035233"/>
    </source>
</evidence>
<evidence type="ECO:0000256" key="7">
    <source>
        <dbReference type="SAM" id="MobiDB-lite"/>
    </source>
</evidence>
<evidence type="ECO:0000313" key="8">
    <source>
        <dbReference type="EMBL" id="TNN09912.1"/>
    </source>
</evidence>
<keyword evidence="3" id="KW-0687">Ribonucleoprotein</keyword>
<dbReference type="EMBL" id="SKCS01000383">
    <property type="protein sequence ID" value="TNN09911.1"/>
    <property type="molecule type" value="Genomic_DNA"/>
</dbReference>
<reference evidence="8 9" key="1">
    <citation type="submission" date="2019-03" db="EMBL/GenBank/DDBJ databases">
        <title>An improved genome assembly of the fluke Schistosoma japonicum.</title>
        <authorList>
            <person name="Hu W."/>
            <person name="Luo F."/>
            <person name="Yin M."/>
            <person name="Mo X."/>
            <person name="Sun C."/>
            <person name="Wu Q."/>
            <person name="Zhu B."/>
            <person name="Xiang M."/>
            <person name="Wang J."/>
            <person name="Wang Y."/>
            <person name="Zhang T."/>
            <person name="Xu B."/>
            <person name="Zheng H."/>
            <person name="Feng Z."/>
        </authorList>
    </citation>
    <scope>NUCLEOTIDE SEQUENCE [LARGE SCALE GENOMIC DNA]</scope>
    <source>
        <strain evidence="8">HuSjv2</strain>
        <tissue evidence="8">Worms</tissue>
    </source>
</reference>
<evidence type="ECO:0000313" key="9">
    <source>
        <dbReference type="Proteomes" id="UP000311919"/>
    </source>
</evidence>
<dbReference type="GO" id="GO:0002181">
    <property type="term" value="P:cytoplasmic translation"/>
    <property type="evidence" value="ECO:0007669"/>
    <property type="project" value="TreeGrafter"/>
</dbReference>
<dbReference type="GO" id="GO:0003735">
    <property type="term" value="F:structural constituent of ribosome"/>
    <property type="evidence" value="ECO:0007669"/>
    <property type="project" value="InterPro"/>
</dbReference>
<feature type="compositionally biased region" description="Basic residues" evidence="7">
    <location>
        <begin position="268"/>
        <end position="277"/>
    </location>
</feature>
<evidence type="ECO:0000256" key="1">
    <source>
        <dbReference type="ARBA" id="ARBA00010592"/>
    </source>
</evidence>
<dbReference type="OrthoDB" id="2436667at2759"/>
<feature type="region of interest" description="Disordered" evidence="7">
    <location>
        <begin position="569"/>
        <end position="599"/>
    </location>
</feature>
<dbReference type="InterPro" id="IPR041997">
    <property type="entry name" value="Ribosomal_eL6_KOW"/>
</dbReference>
<comment type="caution">
    <text evidence="8">The sequence shown here is derived from an EMBL/GenBank/DDBJ whole genome shotgun (WGS) entry which is preliminary data.</text>
</comment>